<evidence type="ECO:0000313" key="1">
    <source>
        <dbReference type="EMBL" id="KAF0757915.1"/>
    </source>
</evidence>
<reference evidence="1 2" key="1">
    <citation type="submission" date="2019-08" db="EMBL/GenBank/DDBJ databases">
        <title>Whole genome of Aphis craccivora.</title>
        <authorList>
            <person name="Voronova N.V."/>
            <person name="Shulinski R.S."/>
            <person name="Bandarenka Y.V."/>
            <person name="Zhorov D.G."/>
            <person name="Warner D."/>
        </authorList>
    </citation>
    <scope>NUCLEOTIDE SEQUENCE [LARGE SCALE GENOMIC DNA]</scope>
    <source>
        <strain evidence="1">180601</strain>
        <tissue evidence="1">Whole Body</tissue>
    </source>
</reference>
<organism evidence="1 2">
    <name type="scientific">Aphis craccivora</name>
    <name type="common">Cowpea aphid</name>
    <dbReference type="NCBI Taxonomy" id="307492"/>
    <lineage>
        <taxon>Eukaryota</taxon>
        <taxon>Metazoa</taxon>
        <taxon>Ecdysozoa</taxon>
        <taxon>Arthropoda</taxon>
        <taxon>Hexapoda</taxon>
        <taxon>Insecta</taxon>
        <taxon>Pterygota</taxon>
        <taxon>Neoptera</taxon>
        <taxon>Paraneoptera</taxon>
        <taxon>Hemiptera</taxon>
        <taxon>Sternorrhyncha</taxon>
        <taxon>Aphidomorpha</taxon>
        <taxon>Aphidoidea</taxon>
        <taxon>Aphididae</taxon>
        <taxon>Aphidini</taxon>
        <taxon>Aphis</taxon>
        <taxon>Aphis</taxon>
    </lineage>
</organism>
<proteinExistence type="predicted"/>
<comment type="caution">
    <text evidence="1">The sequence shown here is derived from an EMBL/GenBank/DDBJ whole genome shotgun (WGS) entry which is preliminary data.</text>
</comment>
<gene>
    <name evidence="1" type="ORF">FWK35_00017070</name>
</gene>
<dbReference type="AlphaFoldDB" id="A0A6G0YLH1"/>
<dbReference type="OrthoDB" id="6602578at2759"/>
<dbReference type="EMBL" id="VUJU01003433">
    <property type="protein sequence ID" value="KAF0757915.1"/>
    <property type="molecule type" value="Genomic_DNA"/>
</dbReference>
<accession>A0A6G0YLH1</accession>
<name>A0A6G0YLH1_APHCR</name>
<keyword evidence="2" id="KW-1185">Reference proteome</keyword>
<sequence length="157" mass="18244">MRIITGCVRATNLQWLPFLSNVAPPAIRRHLSTVKLLQKINKLVNLPVYNDINSAPSIRLRSRNPIWSIENSFDSMEDMWKQHWEKGNAKNRHLISDPNQRVPGFDCPRALWTNLNKIRTLERSRECPQTRYKGGTEGLHKGDDEAMDWLSKTNVRL</sequence>
<evidence type="ECO:0000313" key="2">
    <source>
        <dbReference type="Proteomes" id="UP000478052"/>
    </source>
</evidence>
<dbReference type="Proteomes" id="UP000478052">
    <property type="component" value="Unassembled WGS sequence"/>
</dbReference>
<protein>
    <submittedName>
        <fullName evidence="1">Uncharacterized protein</fullName>
    </submittedName>
</protein>